<comment type="caution">
    <text evidence="1">The sequence shown here is derived from an EMBL/GenBank/DDBJ whole genome shotgun (WGS) entry which is preliminary data.</text>
</comment>
<organism evidence="1 2">
    <name type="scientific">Floridaenema evergladense BLCC-F167</name>
    <dbReference type="NCBI Taxonomy" id="3153639"/>
    <lineage>
        <taxon>Bacteria</taxon>
        <taxon>Bacillati</taxon>
        <taxon>Cyanobacteriota</taxon>
        <taxon>Cyanophyceae</taxon>
        <taxon>Oscillatoriophycideae</taxon>
        <taxon>Aerosakkonematales</taxon>
        <taxon>Aerosakkonemataceae</taxon>
        <taxon>Floridanema</taxon>
        <taxon>Floridanema evergladense</taxon>
    </lineage>
</organism>
<sequence length="88" mass="10280">MAVERWTDEMLDELASSVGEMRKSITEIKDSVDSLRITAQALLQVAAQNQRRMDQFAEEIELTKQRHAENDQRFNVLLEEVRYLIRGN</sequence>
<keyword evidence="2" id="KW-1185">Reference proteome</keyword>
<protein>
    <submittedName>
        <fullName evidence="1">Uncharacterized protein</fullName>
    </submittedName>
</protein>
<proteinExistence type="predicted"/>
<gene>
    <name evidence="1" type="ORF">ACE1CA_13950</name>
</gene>
<dbReference type="Proteomes" id="UP001576780">
    <property type="component" value="Unassembled WGS sequence"/>
</dbReference>
<evidence type="ECO:0000313" key="1">
    <source>
        <dbReference type="EMBL" id="MFB2835630.1"/>
    </source>
</evidence>
<reference evidence="1 2" key="1">
    <citation type="submission" date="2024-09" db="EMBL/GenBank/DDBJ databases">
        <title>Floridaenema gen nov. (Aerosakkonemataceae, Aerosakkonematales ord. nov., Cyanobacteria) from benthic tropical and subtropical fresh waters, with the description of four new species.</title>
        <authorList>
            <person name="Moretto J.A."/>
            <person name="Berthold D.E."/>
            <person name="Lefler F.W."/>
            <person name="Huang I.-S."/>
            <person name="Laughinghouse H. IV."/>
        </authorList>
    </citation>
    <scope>NUCLEOTIDE SEQUENCE [LARGE SCALE GENOMIC DNA]</scope>
    <source>
        <strain evidence="1 2">BLCC-F167</strain>
    </source>
</reference>
<evidence type="ECO:0000313" key="2">
    <source>
        <dbReference type="Proteomes" id="UP001576780"/>
    </source>
</evidence>
<dbReference type="RefSeq" id="WP_413278038.1">
    <property type="nucleotide sequence ID" value="NZ_JBHFNT010000116.1"/>
</dbReference>
<accession>A0ABV4WKP0</accession>
<name>A0ABV4WKP0_9CYAN</name>
<dbReference type="EMBL" id="JBHFNT010000116">
    <property type="protein sequence ID" value="MFB2835630.1"/>
    <property type="molecule type" value="Genomic_DNA"/>
</dbReference>